<evidence type="ECO:0000313" key="1">
    <source>
        <dbReference type="EMBL" id="JAQ01925.1"/>
    </source>
</evidence>
<protein>
    <submittedName>
        <fullName evidence="1">Uncharacterized protein</fullName>
    </submittedName>
</protein>
<dbReference type="AlphaFoldDB" id="A0A146L2G7"/>
<sequence>MDSKDRNALLEALKDPTITLEEFKRYGAHAKKKQLELFDKYRFPIKHVDRYAENELSYRKLYFNMPRRRTYENKGIQRIFYEHSIPFTICNPGSANLSYRGPTNVGQRVRQASFVVYNITKKSGDGGGVTSTDAHCEQDSVYQGQSDFDIRIRRWVCDEKDDVYEQNHRE</sequence>
<accession>A0A146L2G7</accession>
<reference evidence="1" key="1">
    <citation type="journal article" date="2016" name="Gigascience">
        <title>De novo construction of an expanded transcriptome assembly for the western tarnished plant bug, Lygus hesperus.</title>
        <authorList>
            <person name="Tassone E.E."/>
            <person name="Geib S.M."/>
            <person name="Hall B."/>
            <person name="Fabrick J.A."/>
            <person name="Brent C.S."/>
            <person name="Hull J.J."/>
        </authorList>
    </citation>
    <scope>NUCLEOTIDE SEQUENCE</scope>
</reference>
<dbReference type="EMBL" id="GDHC01016704">
    <property type="protein sequence ID" value="JAQ01925.1"/>
    <property type="molecule type" value="Transcribed_RNA"/>
</dbReference>
<gene>
    <name evidence="1" type="ORF">g.21509</name>
</gene>
<organism evidence="1">
    <name type="scientific">Lygus hesperus</name>
    <name type="common">Western plant bug</name>
    <dbReference type="NCBI Taxonomy" id="30085"/>
    <lineage>
        <taxon>Eukaryota</taxon>
        <taxon>Metazoa</taxon>
        <taxon>Ecdysozoa</taxon>
        <taxon>Arthropoda</taxon>
        <taxon>Hexapoda</taxon>
        <taxon>Insecta</taxon>
        <taxon>Pterygota</taxon>
        <taxon>Neoptera</taxon>
        <taxon>Paraneoptera</taxon>
        <taxon>Hemiptera</taxon>
        <taxon>Heteroptera</taxon>
        <taxon>Panheteroptera</taxon>
        <taxon>Cimicomorpha</taxon>
        <taxon>Miridae</taxon>
        <taxon>Mirini</taxon>
        <taxon>Lygus</taxon>
    </lineage>
</organism>
<proteinExistence type="predicted"/>
<name>A0A146L2G7_LYGHE</name>